<evidence type="ECO:0000313" key="10">
    <source>
        <dbReference type="Proteomes" id="UP000076738"/>
    </source>
</evidence>
<feature type="region of interest" description="Disordered" evidence="7">
    <location>
        <begin position="1"/>
        <end position="32"/>
    </location>
</feature>
<dbReference type="GO" id="GO:0004794">
    <property type="term" value="F:threonine deaminase activity"/>
    <property type="evidence" value="ECO:0007669"/>
    <property type="project" value="TreeGrafter"/>
</dbReference>
<gene>
    <name evidence="9" type="ORF">CALVIDRAFT_562937</name>
</gene>
<protein>
    <recommendedName>
        <fullName evidence="3">L-serine ammonia-lyase</fullName>
        <ecNumber evidence="3">4.3.1.17</ecNumber>
    </recommendedName>
</protein>
<dbReference type="GO" id="GO:0003941">
    <property type="term" value="F:L-serine ammonia-lyase activity"/>
    <property type="evidence" value="ECO:0007669"/>
    <property type="project" value="UniProtKB-EC"/>
</dbReference>
<evidence type="ECO:0000256" key="6">
    <source>
        <dbReference type="ARBA" id="ARBA00049406"/>
    </source>
</evidence>
<dbReference type="InterPro" id="IPR001926">
    <property type="entry name" value="TrpB-like_PALP"/>
</dbReference>
<dbReference type="PANTHER" id="PTHR48078">
    <property type="entry name" value="THREONINE DEHYDRATASE, MITOCHONDRIAL-RELATED"/>
    <property type="match status" value="1"/>
</dbReference>
<reference evidence="9 10" key="1">
    <citation type="journal article" date="2016" name="Mol. Biol. Evol.">
        <title>Comparative Genomics of Early-Diverging Mushroom-Forming Fungi Provides Insights into the Origins of Lignocellulose Decay Capabilities.</title>
        <authorList>
            <person name="Nagy L.G."/>
            <person name="Riley R."/>
            <person name="Tritt A."/>
            <person name="Adam C."/>
            <person name="Daum C."/>
            <person name="Floudas D."/>
            <person name="Sun H."/>
            <person name="Yadav J.S."/>
            <person name="Pangilinan J."/>
            <person name="Larsson K.H."/>
            <person name="Matsuura K."/>
            <person name="Barry K."/>
            <person name="Labutti K."/>
            <person name="Kuo R."/>
            <person name="Ohm R.A."/>
            <person name="Bhattacharya S.S."/>
            <person name="Shirouzu T."/>
            <person name="Yoshinaga Y."/>
            <person name="Martin F.M."/>
            <person name="Grigoriev I.V."/>
            <person name="Hibbett D.S."/>
        </authorList>
    </citation>
    <scope>NUCLEOTIDE SEQUENCE [LARGE SCALE GENOMIC DNA]</scope>
    <source>
        <strain evidence="9 10">TUFC12733</strain>
    </source>
</reference>
<dbReference type="GO" id="GO:0006565">
    <property type="term" value="P:L-serine catabolic process"/>
    <property type="evidence" value="ECO:0007669"/>
    <property type="project" value="TreeGrafter"/>
</dbReference>
<dbReference type="Proteomes" id="UP000076738">
    <property type="component" value="Unassembled WGS sequence"/>
</dbReference>
<dbReference type="InterPro" id="IPR050147">
    <property type="entry name" value="Ser/Thr_Dehydratase"/>
</dbReference>
<evidence type="ECO:0000313" key="9">
    <source>
        <dbReference type="EMBL" id="KZO97592.1"/>
    </source>
</evidence>
<dbReference type="AlphaFoldDB" id="A0A167ND87"/>
<proteinExistence type="inferred from homology"/>
<dbReference type="SUPFAM" id="SSF53686">
    <property type="entry name" value="Tryptophan synthase beta subunit-like PLP-dependent enzymes"/>
    <property type="match status" value="1"/>
</dbReference>
<dbReference type="Gene3D" id="3.40.50.1100">
    <property type="match status" value="2"/>
</dbReference>
<keyword evidence="5" id="KW-0456">Lyase</keyword>
<evidence type="ECO:0000256" key="7">
    <source>
        <dbReference type="SAM" id="MobiDB-lite"/>
    </source>
</evidence>
<dbReference type="GO" id="GO:0009097">
    <property type="term" value="P:isoleucine biosynthetic process"/>
    <property type="evidence" value="ECO:0007669"/>
    <property type="project" value="TreeGrafter"/>
</dbReference>
<accession>A0A167ND87</accession>
<organism evidence="9 10">
    <name type="scientific">Calocera viscosa (strain TUFC12733)</name>
    <dbReference type="NCBI Taxonomy" id="1330018"/>
    <lineage>
        <taxon>Eukaryota</taxon>
        <taxon>Fungi</taxon>
        <taxon>Dikarya</taxon>
        <taxon>Basidiomycota</taxon>
        <taxon>Agaricomycotina</taxon>
        <taxon>Dacrymycetes</taxon>
        <taxon>Dacrymycetales</taxon>
        <taxon>Dacrymycetaceae</taxon>
        <taxon>Calocera</taxon>
    </lineage>
</organism>
<dbReference type="EMBL" id="KV417279">
    <property type="protein sequence ID" value="KZO97592.1"/>
    <property type="molecule type" value="Genomic_DNA"/>
</dbReference>
<dbReference type="OrthoDB" id="7773036at2759"/>
<dbReference type="EC" id="4.3.1.17" evidence="3"/>
<evidence type="ECO:0000256" key="3">
    <source>
        <dbReference type="ARBA" id="ARBA00012093"/>
    </source>
</evidence>
<comment type="cofactor">
    <cofactor evidence="1">
        <name>pyridoxal 5'-phosphate</name>
        <dbReference type="ChEBI" id="CHEBI:597326"/>
    </cofactor>
</comment>
<evidence type="ECO:0000256" key="5">
    <source>
        <dbReference type="ARBA" id="ARBA00023239"/>
    </source>
</evidence>
<name>A0A167ND87_CALVF</name>
<evidence type="ECO:0000259" key="8">
    <source>
        <dbReference type="Pfam" id="PF00291"/>
    </source>
</evidence>
<dbReference type="PANTHER" id="PTHR48078:SF2">
    <property type="entry name" value="CATABOLIC L-SERINE_THREONINE DEHYDRATASE"/>
    <property type="match status" value="1"/>
</dbReference>
<evidence type="ECO:0000256" key="2">
    <source>
        <dbReference type="ARBA" id="ARBA00010869"/>
    </source>
</evidence>
<dbReference type="InterPro" id="IPR036052">
    <property type="entry name" value="TrpB-like_PALP_sf"/>
</dbReference>
<evidence type="ECO:0000256" key="4">
    <source>
        <dbReference type="ARBA" id="ARBA00022898"/>
    </source>
</evidence>
<keyword evidence="10" id="KW-1185">Reference proteome</keyword>
<comment type="catalytic activity">
    <reaction evidence="6">
        <text>L-serine = pyruvate + NH4(+)</text>
        <dbReference type="Rhea" id="RHEA:19169"/>
        <dbReference type="ChEBI" id="CHEBI:15361"/>
        <dbReference type="ChEBI" id="CHEBI:28938"/>
        <dbReference type="ChEBI" id="CHEBI:33384"/>
        <dbReference type="EC" id="4.3.1.17"/>
    </reaction>
</comment>
<sequence>MGLRQRISRPPSVPTSGPPSVCSTPAASHTPLHQDIDTEKPLYIKTPLLYSPGISQRIGCNAYLKLENLQPPLSFKYRGISFFAQRALEEHGPLVHLMAASSGNAGLALAYTARRLDVRCTIFIPAPAVKIRAALEKEGAEVVVGGEEYVDALEAAKAAFANEKHAVLVPSYDDPLIWEGHSSMIHEIKRQLPAGERPAAIFCAVGGGGLLGGILKGCTEMGWNDVMIVGCETVGSNCFHRTMVANGSFASEKGKVPLIPASLAQGVTLHTEGSVKMASLDKLNSRAASLGATSPSHKVVATALKRGRIRCVSVPDQLSMEACSLFAEEHKMLVELACATTLVPAYNPELYHDILPRQPTLEDDPDIPRPVVFIICGGAKISVKELADYERIAEQEALQSRYAFIDRIKTQW</sequence>
<feature type="domain" description="Tryptophan synthase beta chain-like PALP" evidence="8">
    <location>
        <begin position="42"/>
        <end position="345"/>
    </location>
</feature>
<evidence type="ECO:0000256" key="1">
    <source>
        <dbReference type="ARBA" id="ARBA00001933"/>
    </source>
</evidence>
<keyword evidence="4" id="KW-0663">Pyridoxal phosphate</keyword>
<dbReference type="GO" id="GO:0006567">
    <property type="term" value="P:L-threonine catabolic process"/>
    <property type="evidence" value="ECO:0007669"/>
    <property type="project" value="TreeGrafter"/>
</dbReference>
<comment type="similarity">
    <text evidence="2">Belongs to the serine/threonine dehydratase family.</text>
</comment>
<dbReference type="Pfam" id="PF00291">
    <property type="entry name" value="PALP"/>
    <property type="match status" value="1"/>
</dbReference>
<dbReference type="STRING" id="1330018.A0A167ND87"/>